<dbReference type="GO" id="GO:0031012">
    <property type="term" value="C:extracellular matrix"/>
    <property type="evidence" value="ECO:0007669"/>
    <property type="project" value="TreeGrafter"/>
</dbReference>
<sequence>MANLDKVRVQLLDESTGEVLKEVNVLTSADAVTFADGQTFQQKLDGGLLKGPQGIQGIQGVQGPAGDPFTIAKVYSSVSAMNTGFATDGLKIGSFVLIDTGNVNDADNAKLYVKGSTAYTYITDLSGATGMQGSQGIQGIQGPQGAAGIRGSQWYSGTTITGTSTSATVFTGSGITSALVNDQYFNTSTGNVYVCTASGDASTAKWVYSICLKGATGATGAAGPTGATGPQGPAGADGASIKVGTDYASGTQVKLFLKTM</sequence>
<evidence type="ECO:0000313" key="1">
    <source>
        <dbReference type="EMBL" id="AJH00425.1"/>
    </source>
</evidence>
<gene>
    <name evidence="1" type="ORF">LF65_03873</name>
</gene>
<dbReference type="PANTHER" id="PTHR24023">
    <property type="entry name" value="COLLAGEN ALPHA"/>
    <property type="match status" value="1"/>
</dbReference>
<dbReference type="AlphaFoldDB" id="A0A0B5QDU8"/>
<dbReference type="STRING" id="1520.LF65_03873"/>
<dbReference type="Gene3D" id="1.20.5.320">
    <property type="entry name" value="6-Phosphogluconate Dehydrogenase, domain 3"/>
    <property type="match status" value="2"/>
</dbReference>
<dbReference type="KEGG" id="cbei:LF65_03873"/>
<dbReference type="InterPro" id="IPR050149">
    <property type="entry name" value="Collagen_superfamily"/>
</dbReference>
<accession>A0A0B5QDU8</accession>
<evidence type="ECO:0000313" key="2">
    <source>
        <dbReference type="Proteomes" id="UP000031866"/>
    </source>
</evidence>
<proteinExistence type="predicted"/>
<name>A0A0B5QDU8_CLOBE</name>
<dbReference type="PANTHER" id="PTHR24023:SF1095">
    <property type="entry name" value="EGF-LIKE DOMAIN-CONTAINING PROTEIN"/>
    <property type="match status" value="1"/>
</dbReference>
<protein>
    <recommendedName>
        <fullName evidence="3">Collagen triple helix repeat</fullName>
    </recommendedName>
</protein>
<evidence type="ECO:0008006" key="3">
    <source>
        <dbReference type="Google" id="ProtNLM"/>
    </source>
</evidence>
<dbReference type="EMBL" id="CP010086">
    <property type="protein sequence ID" value="AJH00425.1"/>
    <property type="molecule type" value="Genomic_DNA"/>
</dbReference>
<dbReference type="GO" id="GO:0005615">
    <property type="term" value="C:extracellular space"/>
    <property type="evidence" value="ECO:0007669"/>
    <property type="project" value="TreeGrafter"/>
</dbReference>
<dbReference type="Proteomes" id="UP000031866">
    <property type="component" value="Chromosome"/>
</dbReference>
<reference evidence="2" key="1">
    <citation type="submission" date="2014-12" db="EMBL/GenBank/DDBJ databases">
        <title>Genome sequence of Clostridium beijerinckii strain 59B.</title>
        <authorList>
            <person name="Little G.T."/>
            <person name="Minton N.P."/>
        </authorList>
    </citation>
    <scope>NUCLEOTIDE SEQUENCE [LARGE SCALE GENOMIC DNA]</scope>
    <source>
        <strain evidence="2">59B</strain>
    </source>
</reference>
<dbReference type="GO" id="GO:0030020">
    <property type="term" value="F:extracellular matrix structural constituent conferring tensile strength"/>
    <property type="evidence" value="ECO:0007669"/>
    <property type="project" value="TreeGrafter"/>
</dbReference>
<dbReference type="RefSeq" id="WP_041898181.1">
    <property type="nucleotide sequence ID" value="NZ_CP010086.2"/>
</dbReference>
<dbReference type="OrthoDB" id="1958122at2"/>
<dbReference type="GO" id="GO:0030198">
    <property type="term" value="P:extracellular matrix organization"/>
    <property type="evidence" value="ECO:0007669"/>
    <property type="project" value="TreeGrafter"/>
</dbReference>
<organism evidence="1 2">
    <name type="scientific">Clostridium beijerinckii</name>
    <name type="common">Clostridium MP</name>
    <dbReference type="NCBI Taxonomy" id="1520"/>
    <lineage>
        <taxon>Bacteria</taxon>
        <taxon>Bacillati</taxon>
        <taxon>Bacillota</taxon>
        <taxon>Clostridia</taxon>
        <taxon>Eubacteriales</taxon>
        <taxon>Clostridiaceae</taxon>
        <taxon>Clostridium</taxon>
    </lineage>
</organism>